<reference evidence="1" key="1">
    <citation type="submission" date="2018-05" db="EMBL/GenBank/DDBJ databases">
        <authorList>
            <person name="Lanie J.A."/>
            <person name="Ng W.-L."/>
            <person name="Kazmierczak K.M."/>
            <person name="Andrzejewski T.M."/>
            <person name="Davidsen T.M."/>
            <person name="Wayne K.J."/>
            <person name="Tettelin H."/>
            <person name="Glass J.I."/>
            <person name="Rusch D."/>
            <person name="Podicherti R."/>
            <person name="Tsui H.-C.T."/>
            <person name="Winkler M.E."/>
        </authorList>
    </citation>
    <scope>NUCLEOTIDE SEQUENCE</scope>
</reference>
<evidence type="ECO:0000313" key="1">
    <source>
        <dbReference type="EMBL" id="SVC39631.1"/>
    </source>
</evidence>
<accession>A0A382LXJ8</accession>
<sequence length="46" mass="5308">MAVFINLPYVRTCKRVYKKWGSTVLLSCKGTPMDIYYHSINIVIQG</sequence>
<protein>
    <submittedName>
        <fullName evidence="1">Uncharacterized protein</fullName>
    </submittedName>
</protein>
<feature type="non-terminal residue" evidence="1">
    <location>
        <position position="46"/>
    </location>
</feature>
<gene>
    <name evidence="1" type="ORF">METZ01_LOCUS292485</name>
</gene>
<dbReference type="EMBL" id="UINC01088954">
    <property type="protein sequence ID" value="SVC39631.1"/>
    <property type="molecule type" value="Genomic_DNA"/>
</dbReference>
<organism evidence="1">
    <name type="scientific">marine metagenome</name>
    <dbReference type="NCBI Taxonomy" id="408172"/>
    <lineage>
        <taxon>unclassified sequences</taxon>
        <taxon>metagenomes</taxon>
        <taxon>ecological metagenomes</taxon>
    </lineage>
</organism>
<proteinExistence type="predicted"/>
<name>A0A382LXJ8_9ZZZZ</name>
<dbReference type="AlphaFoldDB" id="A0A382LXJ8"/>